<dbReference type="PANTHER" id="PTHR11786">
    <property type="entry name" value="N-HYDROXYARYLAMINE O-ACETYLTRANSFERASE"/>
    <property type="match status" value="1"/>
</dbReference>
<protein>
    <submittedName>
        <fullName evidence="3">Arylamine N-acetyltransferase</fullName>
    </submittedName>
</protein>
<evidence type="ECO:0000256" key="2">
    <source>
        <dbReference type="RuleBase" id="RU003452"/>
    </source>
</evidence>
<dbReference type="InterPro" id="IPR038765">
    <property type="entry name" value="Papain-like_cys_pep_sf"/>
</dbReference>
<organism evidence="3 4">
    <name type="scientific">Ectobacillus ponti</name>
    <dbReference type="NCBI Taxonomy" id="2961894"/>
    <lineage>
        <taxon>Bacteria</taxon>
        <taxon>Bacillati</taxon>
        <taxon>Bacillota</taxon>
        <taxon>Bacilli</taxon>
        <taxon>Bacillales</taxon>
        <taxon>Bacillaceae</taxon>
        <taxon>Ectobacillus</taxon>
    </lineage>
</organism>
<keyword evidence="4" id="KW-1185">Reference proteome</keyword>
<dbReference type="RefSeq" id="WP_254760981.1">
    <property type="nucleotide sequence ID" value="NZ_JANCLT010000018.1"/>
</dbReference>
<dbReference type="Pfam" id="PF00797">
    <property type="entry name" value="Acetyltransf_2"/>
    <property type="match status" value="1"/>
</dbReference>
<dbReference type="Proteomes" id="UP001156102">
    <property type="component" value="Unassembled WGS sequence"/>
</dbReference>
<sequence>MTGLDAGFRKRIGFSKEGPLAFADLPEVLERTSRTIPFENLCVLTEEAKEITSGHLAGKILERGEGGLCYELNGLLYFVLQENGFSNVLVRGVVYNPVRQEWSGTGRTHVVNLLPYESELYLIDSGFGSNIPLAPVPLTGETVTSPNGEFRARPLHTEHGDFVFEMKIKHKDADWQLGYAFDSIRPAEPSELSEIQAVIRAHPASSFNKTPLLTRLTEGGSVTLTHASLTEWKHGKLQKDELDEARFKSLARERFGIHLS</sequence>
<dbReference type="InterPro" id="IPR001447">
    <property type="entry name" value="Arylamine_N-AcTrfase"/>
</dbReference>
<dbReference type="InterPro" id="IPR053710">
    <property type="entry name" value="Arylamine_NAT_domain_sf"/>
</dbReference>
<evidence type="ECO:0000313" key="3">
    <source>
        <dbReference type="EMBL" id="MCP8971054.1"/>
    </source>
</evidence>
<proteinExistence type="inferred from homology"/>
<accession>A0AA41X8V8</accession>
<dbReference type="PANTHER" id="PTHR11786:SF0">
    <property type="entry name" value="ARYLAMINE N-ACETYLTRANSFERASE 4-RELATED"/>
    <property type="match status" value="1"/>
</dbReference>
<gene>
    <name evidence="3" type="ORF">NK662_21255</name>
</gene>
<dbReference type="SUPFAM" id="SSF54001">
    <property type="entry name" value="Cysteine proteinases"/>
    <property type="match status" value="1"/>
</dbReference>
<dbReference type="GO" id="GO:0016407">
    <property type="term" value="F:acetyltransferase activity"/>
    <property type="evidence" value="ECO:0007669"/>
    <property type="project" value="InterPro"/>
</dbReference>
<evidence type="ECO:0000313" key="4">
    <source>
        <dbReference type="Proteomes" id="UP001156102"/>
    </source>
</evidence>
<dbReference type="EMBL" id="JANCLT010000018">
    <property type="protein sequence ID" value="MCP8971054.1"/>
    <property type="molecule type" value="Genomic_DNA"/>
</dbReference>
<evidence type="ECO:0000256" key="1">
    <source>
        <dbReference type="ARBA" id="ARBA00006547"/>
    </source>
</evidence>
<dbReference type="AlphaFoldDB" id="A0AA41X8V8"/>
<comment type="similarity">
    <text evidence="1 2">Belongs to the arylamine N-acetyltransferase family.</text>
</comment>
<reference evidence="3" key="1">
    <citation type="submission" date="2022-07" db="EMBL/GenBank/DDBJ databases">
        <authorList>
            <person name="Li W.-J."/>
            <person name="Deng Q.-Q."/>
        </authorList>
    </citation>
    <scope>NUCLEOTIDE SEQUENCE</scope>
    <source>
        <strain evidence="3">SYSU M60031</strain>
    </source>
</reference>
<dbReference type="Gene3D" id="3.30.2140.20">
    <property type="match status" value="1"/>
</dbReference>
<comment type="caution">
    <text evidence="3">The sequence shown here is derived from an EMBL/GenBank/DDBJ whole genome shotgun (WGS) entry which is preliminary data.</text>
</comment>
<name>A0AA41X8V8_9BACI</name>
<dbReference type="PRINTS" id="PR01543">
    <property type="entry name" value="ANATRNSFRASE"/>
</dbReference>